<dbReference type="RefSeq" id="WP_108213048.1">
    <property type="nucleotide sequence ID" value="NZ_QBKI01000009.1"/>
</dbReference>
<dbReference type="InterPro" id="IPR052756">
    <property type="entry name" value="Alkyne_AA_exporter"/>
</dbReference>
<sequence>MTKPRLALLIGIICISIFPVLVKLNLTPGLISAFYRMAIAAVLLLPFVLLTGRLRMPPAPVLLLALLSGVFFASDVAVWNIAIQQSTATQATLLTNLAPVWVGVGSFLFLECKPSRNFWIGTVIALLGMVVLVGFEFFLELRFDMAFMLGVLSGVFYAVYILLSKHVLERMPVLSFMTDNLLSSTVFLGVVSYLLDEPFSGFSVMGWLVLLVQGVVCQLVAWLLLSYATQHMRATRVSLSLLSQALLASFLAWLLLDEQITLRMIVGGVILLLGIGVTFYARDISLRQILGRSRQV</sequence>
<feature type="transmembrane region" description="Helical" evidence="1">
    <location>
        <begin position="61"/>
        <end position="82"/>
    </location>
</feature>
<dbReference type="PANTHER" id="PTHR12715:SF4">
    <property type="entry name" value="EAMA DOMAIN-CONTAINING PROTEIN"/>
    <property type="match status" value="1"/>
</dbReference>
<gene>
    <name evidence="3" type="ORF">C8N40_109143</name>
</gene>
<dbReference type="OrthoDB" id="1523209at2"/>
<protein>
    <submittedName>
        <fullName evidence="3">Putative membrane protein</fullName>
    </submittedName>
</protein>
<evidence type="ECO:0000313" key="3">
    <source>
        <dbReference type="EMBL" id="PTX15045.1"/>
    </source>
</evidence>
<feature type="transmembrane region" description="Helical" evidence="1">
    <location>
        <begin position="7"/>
        <end position="24"/>
    </location>
</feature>
<keyword evidence="4" id="KW-1185">Reference proteome</keyword>
<feature type="transmembrane region" description="Helical" evidence="1">
    <location>
        <begin position="201"/>
        <end position="225"/>
    </location>
</feature>
<dbReference type="InterPro" id="IPR037185">
    <property type="entry name" value="EmrE-like"/>
</dbReference>
<dbReference type="SUPFAM" id="SSF103481">
    <property type="entry name" value="Multidrug resistance efflux transporter EmrE"/>
    <property type="match status" value="2"/>
</dbReference>
<dbReference type="Proteomes" id="UP000244225">
    <property type="component" value="Unassembled WGS sequence"/>
</dbReference>
<dbReference type="InterPro" id="IPR000620">
    <property type="entry name" value="EamA_dom"/>
</dbReference>
<feature type="transmembrane region" description="Helical" evidence="1">
    <location>
        <begin position="262"/>
        <end position="281"/>
    </location>
</feature>
<proteinExistence type="predicted"/>
<evidence type="ECO:0000256" key="1">
    <source>
        <dbReference type="SAM" id="Phobius"/>
    </source>
</evidence>
<keyword evidence="1" id="KW-0472">Membrane</keyword>
<reference evidence="3 4" key="1">
    <citation type="submission" date="2018-04" db="EMBL/GenBank/DDBJ databases">
        <title>Genomic Encyclopedia of Archaeal and Bacterial Type Strains, Phase II (KMG-II): from individual species to whole genera.</title>
        <authorList>
            <person name="Goeker M."/>
        </authorList>
    </citation>
    <scope>NUCLEOTIDE SEQUENCE [LARGE SCALE GENOMIC DNA]</scope>
    <source>
        <strain evidence="3 4">DSM 100162</strain>
    </source>
</reference>
<name>A0A2T5YEE2_9BACT</name>
<dbReference type="PANTHER" id="PTHR12715">
    <property type="entry name" value="TRANSPORTER, DRUG/METABOLITE EXPORTER FAMILY"/>
    <property type="match status" value="1"/>
</dbReference>
<dbReference type="GO" id="GO:0016020">
    <property type="term" value="C:membrane"/>
    <property type="evidence" value="ECO:0007669"/>
    <property type="project" value="InterPro"/>
</dbReference>
<feature type="transmembrane region" description="Helical" evidence="1">
    <location>
        <begin position="145"/>
        <end position="163"/>
    </location>
</feature>
<evidence type="ECO:0000313" key="4">
    <source>
        <dbReference type="Proteomes" id="UP000244225"/>
    </source>
</evidence>
<accession>A0A2T5YEE2</accession>
<dbReference type="EMBL" id="QBKI01000009">
    <property type="protein sequence ID" value="PTX15045.1"/>
    <property type="molecule type" value="Genomic_DNA"/>
</dbReference>
<feature type="transmembrane region" description="Helical" evidence="1">
    <location>
        <begin position="117"/>
        <end position="139"/>
    </location>
</feature>
<organism evidence="3 4">
    <name type="scientific">Pontibacter mucosus</name>
    <dbReference type="NCBI Taxonomy" id="1649266"/>
    <lineage>
        <taxon>Bacteria</taxon>
        <taxon>Pseudomonadati</taxon>
        <taxon>Bacteroidota</taxon>
        <taxon>Cytophagia</taxon>
        <taxon>Cytophagales</taxon>
        <taxon>Hymenobacteraceae</taxon>
        <taxon>Pontibacter</taxon>
    </lineage>
</organism>
<keyword evidence="1" id="KW-0812">Transmembrane</keyword>
<feature type="transmembrane region" description="Helical" evidence="1">
    <location>
        <begin position="88"/>
        <end position="110"/>
    </location>
</feature>
<keyword evidence="1" id="KW-1133">Transmembrane helix</keyword>
<evidence type="ECO:0000259" key="2">
    <source>
        <dbReference type="Pfam" id="PF00892"/>
    </source>
</evidence>
<feature type="transmembrane region" description="Helical" evidence="1">
    <location>
        <begin position="237"/>
        <end position="256"/>
    </location>
</feature>
<dbReference type="AlphaFoldDB" id="A0A2T5YEE2"/>
<dbReference type="Pfam" id="PF00892">
    <property type="entry name" value="EamA"/>
    <property type="match status" value="2"/>
</dbReference>
<feature type="domain" description="EamA" evidence="2">
    <location>
        <begin position="146"/>
        <end position="279"/>
    </location>
</feature>
<comment type="caution">
    <text evidence="3">The sequence shown here is derived from an EMBL/GenBank/DDBJ whole genome shotgun (WGS) entry which is preliminary data.</text>
</comment>
<feature type="domain" description="EamA" evidence="2">
    <location>
        <begin position="6"/>
        <end position="133"/>
    </location>
</feature>
<feature type="transmembrane region" description="Helical" evidence="1">
    <location>
        <begin position="30"/>
        <end position="49"/>
    </location>
</feature>
<feature type="transmembrane region" description="Helical" evidence="1">
    <location>
        <begin position="175"/>
        <end position="195"/>
    </location>
</feature>